<dbReference type="Gene3D" id="1.10.1580.10">
    <property type="match status" value="1"/>
</dbReference>
<evidence type="ECO:0000313" key="8">
    <source>
        <dbReference type="EMBL" id="TFY66015.1"/>
    </source>
</evidence>
<feature type="compositionally biased region" description="Gly residues" evidence="5">
    <location>
        <begin position="698"/>
        <end position="708"/>
    </location>
</feature>
<feature type="compositionally biased region" description="Basic and acidic residues" evidence="5">
    <location>
        <begin position="658"/>
        <end position="678"/>
    </location>
</feature>
<dbReference type="Pfam" id="PF01926">
    <property type="entry name" value="MMR_HSR1"/>
    <property type="match status" value="1"/>
</dbReference>
<keyword evidence="9" id="KW-1185">Reference proteome</keyword>
<feature type="region of interest" description="Disordered" evidence="5">
    <location>
        <begin position="554"/>
        <end position="708"/>
    </location>
</feature>
<dbReference type="InterPro" id="IPR027417">
    <property type="entry name" value="P-loop_NTPase"/>
</dbReference>
<evidence type="ECO:0000256" key="1">
    <source>
        <dbReference type="ARBA" id="ARBA00004123"/>
    </source>
</evidence>
<evidence type="ECO:0000313" key="9">
    <source>
        <dbReference type="Proteomes" id="UP000298327"/>
    </source>
</evidence>
<feature type="compositionally biased region" description="Basic and acidic residues" evidence="5">
    <location>
        <begin position="86"/>
        <end position="98"/>
    </location>
</feature>
<feature type="compositionally biased region" description="Acidic residues" evidence="5">
    <location>
        <begin position="561"/>
        <end position="583"/>
    </location>
</feature>
<comment type="caution">
    <text evidence="8">The sequence shown here is derived from an EMBL/GenBank/DDBJ whole genome shotgun (WGS) entry which is preliminary data.</text>
</comment>
<dbReference type="PANTHER" id="PTHR11089:SF30">
    <property type="entry name" value="GUANINE NUCLEOTIDE-BINDING PROTEIN-LIKE 3 HOMOLOG"/>
    <property type="match status" value="1"/>
</dbReference>
<evidence type="ECO:0000256" key="5">
    <source>
        <dbReference type="SAM" id="MobiDB-lite"/>
    </source>
</evidence>
<proteinExistence type="predicted"/>
<evidence type="ECO:0000256" key="3">
    <source>
        <dbReference type="ARBA" id="ARBA00023134"/>
    </source>
</evidence>
<keyword evidence="3" id="KW-0342">GTP-binding</keyword>
<name>A0A4Y9YUD4_9AGAM</name>
<feature type="compositionally biased region" description="Low complexity" evidence="5">
    <location>
        <begin position="680"/>
        <end position="697"/>
    </location>
</feature>
<feature type="compositionally biased region" description="Basic residues" evidence="5">
    <location>
        <begin position="58"/>
        <end position="72"/>
    </location>
</feature>
<dbReference type="InterPro" id="IPR023179">
    <property type="entry name" value="GTP-bd_ortho_bundle_sf"/>
</dbReference>
<reference evidence="8 9" key="1">
    <citation type="submission" date="2019-02" db="EMBL/GenBank/DDBJ databases">
        <title>Genome sequencing of the rare red list fungi Dentipellis fragilis.</title>
        <authorList>
            <person name="Buettner E."/>
            <person name="Kellner H."/>
        </authorList>
    </citation>
    <scope>NUCLEOTIDE SEQUENCE [LARGE SCALE GENOMIC DNA]</scope>
    <source>
        <strain evidence="8 9">DSM 105465</strain>
    </source>
</reference>
<keyword evidence="2" id="KW-0547">Nucleotide-binding</keyword>
<organism evidence="8 9">
    <name type="scientific">Dentipellis fragilis</name>
    <dbReference type="NCBI Taxonomy" id="205917"/>
    <lineage>
        <taxon>Eukaryota</taxon>
        <taxon>Fungi</taxon>
        <taxon>Dikarya</taxon>
        <taxon>Basidiomycota</taxon>
        <taxon>Agaricomycotina</taxon>
        <taxon>Agaricomycetes</taxon>
        <taxon>Russulales</taxon>
        <taxon>Hericiaceae</taxon>
        <taxon>Dentipellis</taxon>
    </lineage>
</organism>
<evidence type="ECO:0008006" key="10">
    <source>
        <dbReference type="Google" id="ProtNLM"/>
    </source>
</evidence>
<dbReference type="SUPFAM" id="SSF52540">
    <property type="entry name" value="P-loop containing nucleoside triphosphate hydrolases"/>
    <property type="match status" value="1"/>
</dbReference>
<dbReference type="OrthoDB" id="10266128at2759"/>
<gene>
    <name evidence="8" type="ORF">EVG20_g5076</name>
</gene>
<dbReference type="InterPro" id="IPR050755">
    <property type="entry name" value="TRAFAC_YlqF/YawG_RiboMat"/>
</dbReference>
<feature type="region of interest" description="Disordered" evidence="5">
    <location>
        <begin position="1"/>
        <end position="161"/>
    </location>
</feature>
<feature type="domain" description="Guanine nucleotide-binding protein-like 3 N-terminal" evidence="7">
    <location>
        <begin position="64"/>
        <end position="139"/>
    </location>
</feature>
<evidence type="ECO:0000256" key="2">
    <source>
        <dbReference type="ARBA" id="ARBA00022741"/>
    </source>
</evidence>
<evidence type="ECO:0000259" key="7">
    <source>
        <dbReference type="Pfam" id="PF08701"/>
    </source>
</evidence>
<dbReference type="Gene3D" id="3.40.50.300">
    <property type="entry name" value="P-loop containing nucleotide triphosphate hydrolases"/>
    <property type="match status" value="1"/>
</dbReference>
<dbReference type="STRING" id="205917.A0A4Y9YUD4"/>
<accession>A0A4Y9YUD4</accession>
<feature type="compositionally biased region" description="Basic and acidic residues" evidence="5">
    <location>
        <begin position="36"/>
        <end position="51"/>
    </location>
</feature>
<dbReference type="GO" id="GO:0005525">
    <property type="term" value="F:GTP binding"/>
    <property type="evidence" value="ECO:0007669"/>
    <property type="project" value="UniProtKB-KW"/>
</dbReference>
<dbReference type="EMBL" id="SEOQ01000286">
    <property type="protein sequence ID" value="TFY66015.1"/>
    <property type="molecule type" value="Genomic_DNA"/>
</dbReference>
<dbReference type="InterPro" id="IPR006073">
    <property type="entry name" value="GTP-bd"/>
</dbReference>
<dbReference type="GO" id="GO:0005730">
    <property type="term" value="C:nucleolus"/>
    <property type="evidence" value="ECO:0007669"/>
    <property type="project" value="TreeGrafter"/>
</dbReference>
<feature type="compositionally biased region" description="Acidic residues" evidence="5">
    <location>
        <begin position="590"/>
        <end position="610"/>
    </location>
</feature>
<comment type="subcellular location">
    <subcellularLocation>
        <location evidence="1">Nucleus</location>
    </subcellularLocation>
</comment>
<evidence type="ECO:0000256" key="4">
    <source>
        <dbReference type="ARBA" id="ARBA00023242"/>
    </source>
</evidence>
<feature type="compositionally biased region" description="Acidic residues" evidence="5">
    <location>
        <begin position="146"/>
        <end position="161"/>
    </location>
</feature>
<dbReference type="PANTHER" id="PTHR11089">
    <property type="entry name" value="GTP-BINDING PROTEIN-RELATED"/>
    <property type="match status" value="1"/>
</dbReference>
<keyword evidence="4" id="KW-0539">Nucleus</keyword>
<feature type="compositionally biased region" description="Basic and acidic residues" evidence="5">
    <location>
        <begin position="116"/>
        <end position="145"/>
    </location>
</feature>
<sequence length="708" mass="76677">MAPAPGCQKFSPIRQHHFLSVPRDPTPVPSISQPRGEARVHPTKDKNEHSKCPGSGRTSKRGTTHQRSKIKQKAAESRKKSKREAKRNPEWKSKKPKDPGIPNNFPYKEQILAEVAEERRQAAEAKARRKEENKALRAKQRKAEAGEESDEASEAEGDDEADAIRDAFDGIKSLTAGTTSAKKENGKAVAVVEEEEDTAPGLINPDLPTLKSVLDVADVVVEILDARDPLPYRSAVLEKAALEKKGRRLLLVLNKIDTSPRESVAAWAGELRSSHPTIIFRSASSFLPSSTDASSKGKQKAPANDAWGIDSVTALLSKWADEKAGSDPLTVAVVGLTNSGKSSFVNSLLRKATFPIYNLASSSPNQGPTTTAHAQETTLDLNGKQIRLIDTPGIAWQRDDDDRQAPEDIERSRARDILLRSKGKLDRLKDPEPAVTHIVERAEQQDLMVFYNIPAFAKGDTGAFLSGVARANGYIKKGGVLDLLSAARVVLRDWSTGKFPRYTVPTSATGTAPTPAPEDEAVLARLATRKELRKAVGLVKMVPEAVDERAVELEAPWFGGEESEDEEDASDNDDEEEEGDDVEMDAHSGEEDEDEDEEEHDEDEEDEEPEPVVVKGKRKRTSQPVAPAPKKVAFSGIKSHPAPSPASSKTVLKSALKPSKEKAEPKAKKPAPVKEKAPAKAKVAAPAAKKAANAPVEEGGGGGGWWEG</sequence>
<evidence type="ECO:0000259" key="6">
    <source>
        <dbReference type="Pfam" id="PF01926"/>
    </source>
</evidence>
<dbReference type="Proteomes" id="UP000298327">
    <property type="component" value="Unassembled WGS sequence"/>
</dbReference>
<dbReference type="Pfam" id="PF08701">
    <property type="entry name" value="GN3L_Grn1"/>
    <property type="match status" value="1"/>
</dbReference>
<dbReference type="InterPro" id="IPR014813">
    <property type="entry name" value="Gnl3_N_dom"/>
</dbReference>
<protein>
    <recommendedName>
        <fullName evidence="10">CP-type G domain-containing protein</fullName>
    </recommendedName>
</protein>
<dbReference type="AlphaFoldDB" id="A0A4Y9YUD4"/>
<feature type="domain" description="G" evidence="6">
    <location>
        <begin position="330"/>
        <end position="419"/>
    </location>
</feature>